<keyword evidence="1" id="KW-0732">Signal</keyword>
<proteinExistence type="predicted"/>
<name>A0A2M4D1T4_ANODA</name>
<protein>
    <submittedName>
        <fullName evidence="2">Putative secreted protein</fullName>
    </submittedName>
</protein>
<organism evidence="2">
    <name type="scientific">Anopheles darlingi</name>
    <name type="common">Mosquito</name>
    <dbReference type="NCBI Taxonomy" id="43151"/>
    <lineage>
        <taxon>Eukaryota</taxon>
        <taxon>Metazoa</taxon>
        <taxon>Ecdysozoa</taxon>
        <taxon>Arthropoda</taxon>
        <taxon>Hexapoda</taxon>
        <taxon>Insecta</taxon>
        <taxon>Pterygota</taxon>
        <taxon>Neoptera</taxon>
        <taxon>Endopterygota</taxon>
        <taxon>Diptera</taxon>
        <taxon>Nematocera</taxon>
        <taxon>Culicoidea</taxon>
        <taxon>Culicidae</taxon>
        <taxon>Anophelinae</taxon>
        <taxon>Anopheles</taxon>
    </lineage>
</organism>
<dbReference type="AlphaFoldDB" id="A0A2M4D1T4"/>
<accession>A0A2M4D1T4</accession>
<feature type="chain" id="PRO_5014630330" evidence="1">
    <location>
        <begin position="30"/>
        <end position="86"/>
    </location>
</feature>
<feature type="signal peptide" evidence="1">
    <location>
        <begin position="1"/>
        <end position="29"/>
    </location>
</feature>
<dbReference type="EMBL" id="GGFL01007355">
    <property type="protein sequence ID" value="MBW71533.1"/>
    <property type="molecule type" value="Transcribed_RNA"/>
</dbReference>
<reference evidence="2" key="1">
    <citation type="submission" date="2018-01" db="EMBL/GenBank/DDBJ databases">
        <title>An insight into the sialome of Amazonian anophelines.</title>
        <authorList>
            <person name="Ribeiro J.M."/>
            <person name="Scarpassa V."/>
            <person name="Calvo E."/>
        </authorList>
    </citation>
    <scope>NUCLEOTIDE SEQUENCE</scope>
</reference>
<evidence type="ECO:0000256" key="1">
    <source>
        <dbReference type="SAM" id="SignalP"/>
    </source>
</evidence>
<sequence length="86" mass="9906">MSSTLMTMNRRRSIILCLWCTVLVRRAICGSGGSRRWSMSSGASRHSWYKATTARHSIAVKSDASRYCRSRGTMICTRRNRVWMRS</sequence>
<evidence type="ECO:0000313" key="2">
    <source>
        <dbReference type="EMBL" id="MBW71533.1"/>
    </source>
</evidence>